<name>A0A1M3SZ80_ASPLC</name>
<evidence type="ECO:0000313" key="1">
    <source>
        <dbReference type="EMBL" id="OJZ79820.1"/>
    </source>
</evidence>
<reference evidence="2" key="1">
    <citation type="journal article" date="2017" name="Genome Biol.">
        <title>Comparative genomics reveals high biological diversity and specific adaptations in the industrially and medically important fungal genus Aspergillus.</title>
        <authorList>
            <person name="de Vries R.P."/>
            <person name="Riley R."/>
            <person name="Wiebenga A."/>
            <person name="Aguilar-Osorio G."/>
            <person name="Amillis S."/>
            <person name="Uchima C.A."/>
            <person name="Anderluh G."/>
            <person name="Asadollahi M."/>
            <person name="Askin M."/>
            <person name="Barry K."/>
            <person name="Battaglia E."/>
            <person name="Bayram O."/>
            <person name="Benocci T."/>
            <person name="Braus-Stromeyer S.A."/>
            <person name="Caldana C."/>
            <person name="Canovas D."/>
            <person name="Cerqueira G.C."/>
            <person name="Chen F."/>
            <person name="Chen W."/>
            <person name="Choi C."/>
            <person name="Clum A."/>
            <person name="Dos Santos R.A."/>
            <person name="Damasio A.R."/>
            <person name="Diallinas G."/>
            <person name="Emri T."/>
            <person name="Fekete E."/>
            <person name="Flipphi M."/>
            <person name="Freyberg S."/>
            <person name="Gallo A."/>
            <person name="Gournas C."/>
            <person name="Habgood R."/>
            <person name="Hainaut M."/>
            <person name="Harispe M.L."/>
            <person name="Henrissat B."/>
            <person name="Hilden K.S."/>
            <person name="Hope R."/>
            <person name="Hossain A."/>
            <person name="Karabika E."/>
            <person name="Karaffa L."/>
            <person name="Karanyi Z."/>
            <person name="Krasevec N."/>
            <person name="Kuo A."/>
            <person name="Kusch H."/>
            <person name="LaButti K."/>
            <person name="Lagendijk E.L."/>
            <person name="Lapidus A."/>
            <person name="Levasseur A."/>
            <person name="Lindquist E."/>
            <person name="Lipzen A."/>
            <person name="Logrieco A.F."/>
            <person name="MacCabe A."/>
            <person name="Maekelae M.R."/>
            <person name="Malavazi I."/>
            <person name="Melin P."/>
            <person name="Meyer V."/>
            <person name="Mielnichuk N."/>
            <person name="Miskei M."/>
            <person name="Molnar A.P."/>
            <person name="Mule G."/>
            <person name="Ngan C.Y."/>
            <person name="Orejas M."/>
            <person name="Orosz E."/>
            <person name="Ouedraogo J.P."/>
            <person name="Overkamp K.M."/>
            <person name="Park H.-S."/>
            <person name="Perrone G."/>
            <person name="Piumi F."/>
            <person name="Punt P.J."/>
            <person name="Ram A.F."/>
            <person name="Ramon A."/>
            <person name="Rauscher S."/>
            <person name="Record E."/>
            <person name="Riano-Pachon D.M."/>
            <person name="Robert V."/>
            <person name="Roehrig J."/>
            <person name="Ruller R."/>
            <person name="Salamov A."/>
            <person name="Salih N.S."/>
            <person name="Samson R.A."/>
            <person name="Sandor E."/>
            <person name="Sanguinetti M."/>
            <person name="Schuetze T."/>
            <person name="Sepcic K."/>
            <person name="Shelest E."/>
            <person name="Sherlock G."/>
            <person name="Sophianopoulou V."/>
            <person name="Squina F.M."/>
            <person name="Sun H."/>
            <person name="Susca A."/>
            <person name="Todd R.B."/>
            <person name="Tsang A."/>
            <person name="Unkles S.E."/>
            <person name="van de Wiele N."/>
            <person name="van Rossen-Uffink D."/>
            <person name="Oliveira J.V."/>
            <person name="Vesth T.C."/>
            <person name="Visser J."/>
            <person name="Yu J.-H."/>
            <person name="Zhou M."/>
            <person name="Andersen M.R."/>
            <person name="Archer D.B."/>
            <person name="Baker S.E."/>
            <person name="Benoit I."/>
            <person name="Brakhage A.A."/>
            <person name="Braus G.H."/>
            <person name="Fischer R."/>
            <person name="Frisvad J.C."/>
            <person name="Goldman G.H."/>
            <person name="Houbraken J."/>
            <person name="Oakley B."/>
            <person name="Pocsi I."/>
            <person name="Scazzocchio C."/>
            <person name="Seiboth B."/>
            <person name="vanKuyk P.A."/>
            <person name="Wortman J."/>
            <person name="Dyer P.S."/>
            <person name="Grigoriev I.V."/>
        </authorList>
    </citation>
    <scope>NUCLEOTIDE SEQUENCE [LARGE SCALE GENOMIC DNA]</scope>
    <source>
        <strain evidence="2">CBS 106.47</strain>
    </source>
</reference>
<dbReference type="Proteomes" id="UP000184063">
    <property type="component" value="Unassembled WGS sequence"/>
</dbReference>
<sequence length="58" mass="6664">MLLDLPNEILLCIAESFDQSRDILAFVQVTKRTSRLLLPVLYKFNIEKQHSSALCWAA</sequence>
<dbReference type="VEuPathDB" id="FungiDB:ASPFODRAFT_148587"/>
<dbReference type="AlphaFoldDB" id="A0A1M3SZ80"/>
<evidence type="ECO:0000313" key="2">
    <source>
        <dbReference type="Proteomes" id="UP000184063"/>
    </source>
</evidence>
<organism evidence="1 2">
    <name type="scientific">Aspergillus luchuensis (strain CBS 106.47)</name>
    <dbReference type="NCBI Taxonomy" id="1137211"/>
    <lineage>
        <taxon>Eukaryota</taxon>
        <taxon>Fungi</taxon>
        <taxon>Dikarya</taxon>
        <taxon>Ascomycota</taxon>
        <taxon>Pezizomycotina</taxon>
        <taxon>Eurotiomycetes</taxon>
        <taxon>Eurotiomycetidae</taxon>
        <taxon>Eurotiales</taxon>
        <taxon>Aspergillaceae</taxon>
        <taxon>Aspergillus</taxon>
        <taxon>Aspergillus subgen. Circumdati</taxon>
    </lineage>
</organism>
<accession>A0A1M3SZ80</accession>
<gene>
    <name evidence="1" type="ORF">ASPFODRAFT_148587</name>
</gene>
<dbReference type="EMBL" id="KV878271">
    <property type="protein sequence ID" value="OJZ79820.1"/>
    <property type="molecule type" value="Genomic_DNA"/>
</dbReference>
<feature type="non-terminal residue" evidence="1">
    <location>
        <position position="58"/>
    </location>
</feature>
<evidence type="ECO:0008006" key="3">
    <source>
        <dbReference type="Google" id="ProtNLM"/>
    </source>
</evidence>
<proteinExistence type="predicted"/>
<protein>
    <recommendedName>
        <fullName evidence="3">F-box domain-containing protein</fullName>
    </recommendedName>
</protein>